<evidence type="ECO:0000256" key="3">
    <source>
        <dbReference type="ARBA" id="ARBA00023274"/>
    </source>
</evidence>
<name>A0A8H4PXW0_9HYPO</name>
<evidence type="ECO:0000256" key="4">
    <source>
        <dbReference type="RuleBase" id="RU000662"/>
    </source>
</evidence>
<keyword evidence="7" id="KW-1185">Reference proteome</keyword>
<comment type="similarity">
    <text evidence="1 4">Belongs to the eukaryotic ribosomal protein eL6 family.</text>
</comment>
<dbReference type="GO" id="GO:0002181">
    <property type="term" value="P:cytoplasmic translation"/>
    <property type="evidence" value="ECO:0007669"/>
    <property type="project" value="TreeGrafter"/>
</dbReference>
<evidence type="ECO:0000313" key="6">
    <source>
        <dbReference type="EMBL" id="KAF4512400.1"/>
    </source>
</evidence>
<dbReference type="Proteomes" id="UP000557566">
    <property type="component" value="Unassembled WGS sequence"/>
</dbReference>
<evidence type="ECO:0000256" key="1">
    <source>
        <dbReference type="ARBA" id="ARBA00010592"/>
    </source>
</evidence>
<dbReference type="Gene3D" id="2.30.30.30">
    <property type="match status" value="1"/>
</dbReference>
<evidence type="ECO:0000256" key="5">
    <source>
        <dbReference type="SAM" id="MobiDB-lite"/>
    </source>
</evidence>
<keyword evidence="3 4" id="KW-0687">Ribonucleoprotein</keyword>
<evidence type="ECO:0000313" key="7">
    <source>
        <dbReference type="Proteomes" id="UP000557566"/>
    </source>
</evidence>
<dbReference type="CDD" id="cd13156">
    <property type="entry name" value="KOW_RPL6"/>
    <property type="match status" value="1"/>
</dbReference>
<dbReference type="PROSITE" id="PS01170">
    <property type="entry name" value="RIBOSOMAL_L6E"/>
    <property type="match status" value="1"/>
</dbReference>
<protein>
    <recommendedName>
        <fullName evidence="4">60S ribosomal protein L6</fullName>
    </recommendedName>
</protein>
<dbReference type="GO" id="GO:0000027">
    <property type="term" value="P:ribosomal large subunit assembly"/>
    <property type="evidence" value="ECO:0007669"/>
    <property type="project" value="TreeGrafter"/>
</dbReference>
<dbReference type="InterPro" id="IPR049633">
    <property type="entry name" value="Ribosomal_eL6_CS"/>
</dbReference>
<dbReference type="PANTHER" id="PTHR10715">
    <property type="entry name" value="60S RIBOSOMAL PROTEIN L6"/>
    <property type="match status" value="1"/>
</dbReference>
<dbReference type="InterPro" id="IPR014722">
    <property type="entry name" value="Rib_uL2_dom2"/>
</dbReference>
<dbReference type="InterPro" id="IPR008991">
    <property type="entry name" value="Translation_prot_SH3-like_sf"/>
</dbReference>
<dbReference type="PANTHER" id="PTHR10715:SF0">
    <property type="entry name" value="LARGE RIBOSOMAL SUBUNIT PROTEIN EL6"/>
    <property type="match status" value="1"/>
</dbReference>
<accession>A0A8H4PXW0</accession>
<dbReference type="AlphaFoldDB" id="A0A8H4PXW0"/>
<dbReference type="GO" id="GO:0022625">
    <property type="term" value="C:cytosolic large ribosomal subunit"/>
    <property type="evidence" value="ECO:0007669"/>
    <property type="project" value="TreeGrafter"/>
</dbReference>
<reference evidence="6 7" key="1">
    <citation type="journal article" date="2020" name="Genome Biol. Evol.">
        <title>A new high-quality draft genome assembly of the Chinese cordyceps Ophiocordyceps sinensis.</title>
        <authorList>
            <person name="Shu R."/>
            <person name="Zhang J."/>
            <person name="Meng Q."/>
            <person name="Zhang H."/>
            <person name="Zhou G."/>
            <person name="Li M."/>
            <person name="Wu P."/>
            <person name="Zhao Y."/>
            <person name="Chen C."/>
            <person name="Qin Q."/>
        </authorList>
    </citation>
    <scope>NUCLEOTIDE SEQUENCE [LARGE SCALE GENOMIC DNA]</scope>
    <source>
        <strain evidence="6 7">IOZ07</strain>
    </source>
</reference>
<dbReference type="GO" id="GO:0003723">
    <property type="term" value="F:RNA binding"/>
    <property type="evidence" value="ECO:0007669"/>
    <property type="project" value="TreeGrafter"/>
</dbReference>
<dbReference type="EMBL" id="JAAVMX010000002">
    <property type="protein sequence ID" value="KAF4512400.1"/>
    <property type="molecule type" value="Genomic_DNA"/>
</dbReference>
<organism evidence="6 7">
    <name type="scientific">Ophiocordyceps sinensis</name>
    <dbReference type="NCBI Taxonomy" id="72228"/>
    <lineage>
        <taxon>Eukaryota</taxon>
        <taxon>Fungi</taxon>
        <taxon>Dikarya</taxon>
        <taxon>Ascomycota</taxon>
        <taxon>Pezizomycotina</taxon>
        <taxon>Sordariomycetes</taxon>
        <taxon>Hypocreomycetidae</taxon>
        <taxon>Hypocreales</taxon>
        <taxon>Ophiocordycipitaceae</taxon>
        <taxon>Ophiocordyceps</taxon>
    </lineage>
</organism>
<keyword evidence="2 4" id="KW-0689">Ribosomal protein</keyword>
<sequence>MSAKPTTKTFGKSTRSVPAPADKAKKWYNADDDSQPKKIRKAIRPWTPRSTLQPGTVLILLAGRFRGKRVILLKALDQGVLLVTGPFKINGVPLRRVNSRYVIATSYKVDISSLDSQKVGEISQPKYFTAEKAKQKAGEEAFFKQGEKPQKKEINSSRAADQKAIDKPLLASIKKVDMLASYLGSSFSLRKGDKPHEMVW</sequence>
<comment type="caution">
    <text evidence="6">The sequence shown here is derived from an EMBL/GenBank/DDBJ whole genome shotgun (WGS) entry which is preliminary data.</text>
</comment>
<dbReference type="GO" id="GO:0003735">
    <property type="term" value="F:structural constituent of ribosome"/>
    <property type="evidence" value="ECO:0007669"/>
    <property type="project" value="InterPro"/>
</dbReference>
<feature type="compositionally biased region" description="Polar residues" evidence="5">
    <location>
        <begin position="1"/>
        <end position="16"/>
    </location>
</feature>
<dbReference type="InterPro" id="IPR000915">
    <property type="entry name" value="60S_ribosomal_eL6"/>
</dbReference>
<evidence type="ECO:0000256" key="2">
    <source>
        <dbReference type="ARBA" id="ARBA00022980"/>
    </source>
</evidence>
<proteinExistence type="inferred from homology"/>
<dbReference type="InterPro" id="IPR041997">
    <property type="entry name" value="Ribosomal_eL6_KOW"/>
</dbReference>
<dbReference type="OrthoDB" id="2436667at2759"/>
<dbReference type="FunFam" id="2.30.30.30:FF:000014">
    <property type="entry name" value="60S ribosomal protein L6"/>
    <property type="match status" value="1"/>
</dbReference>
<dbReference type="SUPFAM" id="SSF50104">
    <property type="entry name" value="Translation proteins SH3-like domain"/>
    <property type="match status" value="1"/>
</dbReference>
<gene>
    <name evidence="6" type="ORF">G6O67_001546</name>
</gene>
<feature type="region of interest" description="Disordered" evidence="5">
    <location>
        <begin position="1"/>
        <end position="36"/>
    </location>
</feature>
<dbReference type="Pfam" id="PF01159">
    <property type="entry name" value="Ribosomal_L6e"/>
    <property type="match status" value="1"/>
</dbReference>